<keyword evidence="3" id="KW-1185">Reference proteome</keyword>
<proteinExistence type="predicted"/>
<dbReference type="AlphaFoldDB" id="A0A5S6QZT8"/>
<organism evidence="3 4">
    <name type="scientific">Trichuris muris</name>
    <name type="common">Mouse whipworm</name>
    <dbReference type="NCBI Taxonomy" id="70415"/>
    <lineage>
        <taxon>Eukaryota</taxon>
        <taxon>Metazoa</taxon>
        <taxon>Ecdysozoa</taxon>
        <taxon>Nematoda</taxon>
        <taxon>Enoplea</taxon>
        <taxon>Dorylaimia</taxon>
        <taxon>Trichinellida</taxon>
        <taxon>Trichuridae</taxon>
        <taxon>Trichuris</taxon>
    </lineage>
</organism>
<dbReference type="Pfam" id="PF00078">
    <property type="entry name" value="RVT_1"/>
    <property type="match status" value="1"/>
</dbReference>
<dbReference type="FunFam" id="3.30.70.270:FF:000020">
    <property type="entry name" value="Transposon Tf2-6 polyprotein-like Protein"/>
    <property type="match status" value="1"/>
</dbReference>
<evidence type="ECO:0000256" key="1">
    <source>
        <dbReference type="ARBA" id="ARBA00012493"/>
    </source>
</evidence>
<sequence length="183" mass="20879">MPFGLTNAPATFSRLIDCVLGKQKWAYCMVYLDDVIVFSSTFAERIIRLMSVLKAIVESGLRLNPSKCVLATHQIECLSHLVDAQGIRTDPSHVEAMAGYPAPRNVKELRRFLGLCGYYRRFVHQFAVIARPLTTLLRKRTAWRWGEEEKEAFSRLKNSLTTSPLLRHFDDKLPTEIHTDASL</sequence>
<dbReference type="InterPro" id="IPR000477">
    <property type="entry name" value="RT_dom"/>
</dbReference>
<name>A0A5S6QZT8_TRIMR</name>
<dbReference type="PANTHER" id="PTHR33064:SF37">
    <property type="entry name" value="RIBONUCLEASE H"/>
    <property type="match status" value="1"/>
</dbReference>
<evidence type="ECO:0000313" key="4">
    <source>
        <dbReference type="WBParaSite" id="TMUE_3000012668.1"/>
    </source>
</evidence>
<dbReference type="InterPro" id="IPR051320">
    <property type="entry name" value="Viral_Replic_Matur_Polypro"/>
</dbReference>
<dbReference type="InterPro" id="IPR043502">
    <property type="entry name" value="DNA/RNA_pol_sf"/>
</dbReference>
<reference evidence="4" key="1">
    <citation type="submission" date="2019-12" db="UniProtKB">
        <authorList>
            <consortium name="WormBaseParasite"/>
        </authorList>
    </citation>
    <scope>IDENTIFICATION</scope>
</reference>
<dbReference type="STRING" id="70415.A0A5S6QZT8"/>
<protein>
    <recommendedName>
        <fullName evidence="1">RNA-directed DNA polymerase</fullName>
        <ecNumber evidence="1">2.7.7.49</ecNumber>
    </recommendedName>
</protein>
<feature type="domain" description="Reverse transcriptase" evidence="2">
    <location>
        <begin position="1"/>
        <end position="117"/>
    </location>
</feature>
<evidence type="ECO:0000313" key="3">
    <source>
        <dbReference type="Proteomes" id="UP000046395"/>
    </source>
</evidence>
<dbReference type="CDD" id="cd01647">
    <property type="entry name" value="RT_LTR"/>
    <property type="match status" value="1"/>
</dbReference>
<dbReference type="Pfam" id="PF17919">
    <property type="entry name" value="RT_RNaseH_2"/>
    <property type="match status" value="1"/>
</dbReference>
<evidence type="ECO:0000259" key="2">
    <source>
        <dbReference type="PROSITE" id="PS50878"/>
    </source>
</evidence>
<dbReference type="PANTHER" id="PTHR33064">
    <property type="entry name" value="POL PROTEIN"/>
    <property type="match status" value="1"/>
</dbReference>
<dbReference type="Gene3D" id="3.30.70.270">
    <property type="match status" value="2"/>
</dbReference>
<dbReference type="Proteomes" id="UP000046395">
    <property type="component" value="Unassembled WGS sequence"/>
</dbReference>
<dbReference type="GO" id="GO:0003964">
    <property type="term" value="F:RNA-directed DNA polymerase activity"/>
    <property type="evidence" value="ECO:0007669"/>
    <property type="project" value="UniProtKB-EC"/>
</dbReference>
<dbReference type="WBParaSite" id="TMUE_3000012668.1">
    <property type="protein sequence ID" value="TMUE_3000012668.1"/>
    <property type="gene ID" value="WBGene00301648"/>
</dbReference>
<dbReference type="EC" id="2.7.7.49" evidence="1"/>
<dbReference type="InterPro" id="IPR041577">
    <property type="entry name" value="RT_RNaseH_2"/>
</dbReference>
<dbReference type="InterPro" id="IPR043128">
    <property type="entry name" value="Rev_trsase/Diguanyl_cyclase"/>
</dbReference>
<dbReference type="SUPFAM" id="SSF56672">
    <property type="entry name" value="DNA/RNA polymerases"/>
    <property type="match status" value="1"/>
</dbReference>
<accession>A0A5S6QZT8</accession>
<dbReference type="PROSITE" id="PS50878">
    <property type="entry name" value="RT_POL"/>
    <property type="match status" value="1"/>
</dbReference>